<dbReference type="SUPFAM" id="SSF50939">
    <property type="entry name" value="Sialidases"/>
    <property type="match status" value="1"/>
</dbReference>
<proteinExistence type="predicted"/>
<dbReference type="OrthoDB" id="41724at2"/>
<keyword evidence="3" id="KW-1185">Reference proteome</keyword>
<protein>
    <submittedName>
        <fullName evidence="2">Predicted neuraminidase (Sialidase)</fullName>
    </submittedName>
</protein>
<organism evidence="2 3">
    <name type="scientific">Dethiosulfatibacter aminovorans DSM 17477</name>
    <dbReference type="NCBI Taxonomy" id="1121476"/>
    <lineage>
        <taxon>Bacteria</taxon>
        <taxon>Bacillati</taxon>
        <taxon>Bacillota</taxon>
        <taxon>Tissierellia</taxon>
        <taxon>Dethiosulfatibacter</taxon>
    </lineage>
</organism>
<reference evidence="2 3" key="1">
    <citation type="submission" date="2016-11" db="EMBL/GenBank/DDBJ databases">
        <authorList>
            <person name="Jaros S."/>
            <person name="Januszkiewicz K."/>
            <person name="Wedrychowicz H."/>
        </authorList>
    </citation>
    <scope>NUCLEOTIDE SEQUENCE [LARGE SCALE GENOMIC DNA]</scope>
    <source>
        <strain evidence="2 3">DSM 17477</strain>
    </source>
</reference>
<dbReference type="PANTHER" id="PTHR43752:SF2">
    <property type="entry name" value="BNR_ASP-BOX REPEAT FAMILY PROTEIN"/>
    <property type="match status" value="1"/>
</dbReference>
<evidence type="ECO:0000259" key="1">
    <source>
        <dbReference type="Pfam" id="PF13088"/>
    </source>
</evidence>
<sequence>METTKIPTLFPHNHASNILPLSNGDVLCTWFGGSCEGKPDISVHCARLRAGEKNWETPIILSDDPERSEQNPILFEFSPGIIWLIYTAQVGIHQDTAVVRWRKSEDYGHTWSKTTNLFIESGIFVRHPPLIIDNGDILLPAYYCLASETGFLGEDFSVMKRSSDGGKTWSETVIEGAKGLVHMSLVQLEDKTLVGFFRSRNADYIYRTVSSDDGKTWSLPEPTELPNNNSSIQCAKLKDGRLAMIYNDTNKFMSPPEENRPPWFDKEDMDEIDIKETDKPSAVWGVSRSPLCIALSEDGGITWRKEKTLITREGFEGDPEFSYPSIKESEDGTIHISFTYLRQCICHIALTDKFE</sequence>
<dbReference type="Pfam" id="PF13088">
    <property type="entry name" value="BNR_2"/>
    <property type="match status" value="1"/>
</dbReference>
<dbReference type="InterPro" id="IPR011040">
    <property type="entry name" value="Sialidase"/>
</dbReference>
<dbReference type="RefSeq" id="WP_073046897.1">
    <property type="nucleotide sequence ID" value="NZ_FQZL01000005.1"/>
</dbReference>
<dbReference type="EMBL" id="FQZL01000005">
    <property type="protein sequence ID" value="SHI56650.1"/>
    <property type="molecule type" value="Genomic_DNA"/>
</dbReference>
<dbReference type="Gene3D" id="2.120.10.10">
    <property type="match status" value="1"/>
</dbReference>
<evidence type="ECO:0000313" key="3">
    <source>
        <dbReference type="Proteomes" id="UP000184052"/>
    </source>
</evidence>
<feature type="domain" description="Sialidase" evidence="1">
    <location>
        <begin position="24"/>
        <end position="336"/>
    </location>
</feature>
<gene>
    <name evidence="2" type="ORF">SAMN02745751_00600</name>
</gene>
<dbReference type="InterPro" id="IPR036278">
    <property type="entry name" value="Sialidase_sf"/>
</dbReference>
<evidence type="ECO:0000313" key="2">
    <source>
        <dbReference type="EMBL" id="SHI56650.1"/>
    </source>
</evidence>
<accession>A0A1M6C6J9</accession>
<dbReference type="CDD" id="cd15482">
    <property type="entry name" value="Sialidase_non-viral"/>
    <property type="match status" value="1"/>
</dbReference>
<dbReference type="Proteomes" id="UP000184052">
    <property type="component" value="Unassembled WGS sequence"/>
</dbReference>
<name>A0A1M6C6J9_9FIRM</name>
<dbReference type="PANTHER" id="PTHR43752">
    <property type="entry name" value="BNR/ASP-BOX REPEAT FAMILY PROTEIN"/>
    <property type="match status" value="1"/>
</dbReference>
<dbReference type="AlphaFoldDB" id="A0A1M6C6J9"/>
<dbReference type="STRING" id="1121476.SAMN02745751_00600"/>